<organism evidence="2 3">
    <name type="scientific">Castilleja foliolosa</name>
    <dbReference type="NCBI Taxonomy" id="1961234"/>
    <lineage>
        <taxon>Eukaryota</taxon>
        <taxon>Viridiplantae</taxon>
        <taxon>Streptophyta</taxon>
        <taxon>Embryophyta</taxon>
        <taxon>Tracheophyta</taxon>
        <taxon>Spermatophyta</taxon>
        <taxon>Magnoliopsida</taxon>
        <taxon>eudicotyledons</taxon>
        <taxon>Gunneridae</taxon>
        <taxon>Pentapetalae</taxon>
        <taxon>asterids</taxon>
        <taxon>lamiids</taxon>
        <taxon>Lamiales</taxon>
        <taxon>Orobanchaceae</taxon>
        <taxon>Pedicularideae</taxon>
        <taxon>Castillejinae</taxon>
        <taxon>Castilleja</taxon>
    </lineage>
</organism>
<keyword evidence="3" id="KW-1185">Reference proteome</keyword>
<name>A0ABD3BVE9_9LAMI</name>
<reference evidence="3" key="1">
    <citation type="journal article" date="2024" name="IScience">
        <title>Strigolactones Initiate the Formation of Haustorium-like Structures in Castilleja.</title>
        <authorList>
            <person name="Buerger M."/>
            <person name="Peterson D."/>
            <person name="Chory J."/>
        </authorList>
    </citation>
    <scope>NUCLEOTIDE SEQUENCE [LARGE SCALE GENOMIC DNA]</scope>
</reference>
<evidence type="ECO:0000256" key="1">
    <source>
        <dbReference type="SAM" id="MobiDB-lite"/>
    </source>
</evidence>
<feature type="region of interest" description="Disordered" evidence="1">
    <location>
        <begin position="23"/>
        <end position="43"/>
    </location>
</feature>
<gene>
    <name evidence="2" type="ORF">CASFOL_036166</name>
</gene>
<evidence type="ECO:0000313" key="2">
    <source>
        <dbReference type="EMBL" id="KAL3621254.1"/>
    </source>
</evidence>
<comment type="caution">
    <text evidence="2">The sequence shown here is derived from an EMBL/GenBank/DDBJ whole genome shotgun (WGS) entry which is preliminary data.</text>
</comment>
<dbReference type="EMBL" id="JAVIJP010000066">
    <property type="protein sequence ID" value="KAL3621254.1"/>
    <property type="molecule type" value="Genomic_DNA"/>
</dbReference>
<accession>A0ABD3BVE9</accession>
<dbReference type="Proteomes" id="UP001632038">
    <property type="component" value="Unassembled WGS sequence"/>
</dbReference>
<feature type="compositionally biased region" description="Basic and acidic residues" evidence="1">
    <location>
        <begin position="30"/>
        <end position="43"/>
    </location>
</feature>
<dbReference type="AlphaFoldDB" id="A0ABD3BVE9"/>
<evidence type="ECO:0000313" key="3">
    <source>
        <dbReference type="Proteomes" id="UP001632038"/>
    </source>
</evidence>
<proteinExistence type="predicted"/>
<protein>
    <submittedName>
        <fullName evidence="2">Uncharacterized protein</fullName>
    </submittedName>
</protein>
<sequence length="43" mass="4791">MQISSSVGQNIIEVNPQGFQQHLSLKQAHRRDSSKKTQEVAGK</sequence>